<evidence type="ECO:0000256" key="8">
    <source>
        <dbReference type="SAM" id="MobiDB-lite"/>
    </source>
</evidence>
<feature type="compositionally biased region" description="Polar residues" evidence="8">
    <location>
        <begin position="7"/>
        <end position="21"/>
    </location>
</feature>
<dbReference type="Pfam" id="PF26200">
    <property type="entry name" value="Rcat_RNF216"/>
    <property type="match status" value="1"/>
</dbReference>
<dbReference type="AlphaFoldDB" id="A0A8H3U796"/>
<keyword evidence="5" id="KW-0863">Zinc-finger</keyword>
<feature type="region of interest" description="Disordered" evidence="8">
    <location>
        <begin position="1"/>
        <end position="57"/>
    </location>
</feature>
<comment type="pathway">
    <text evidence="1">Protein modification; protein ubiquitination.</text>
</comment>
<evidence type="ECO:0000256" key="3">
    <source>
        <dbReference type="ARBA" id="ARBA00022723"/>
    </source>
</evidence>
<dbReference type="InterPro" id="IPR013083">
    <property type="entry name" value="Znf_RING/FYVE/PHD"/>
</dbReference>
<reference evidence="10 11" key="1">
    <citation type="submission" date="2019-11" db="EMBL/GenBank/DDBJ databases">
        <title>Venturia inaequalis Genome Resource.</title>
        <authorList>
            <person name="Lichtner F.J."/>
        </authorList>
    </citation>
    <scope>NUCLEOTIDE SEQUENCE [LARGE SCALE GENOMIC DNA]</scope>
    <source>
        <strain evidence="10">Bline_iso_100314</strain>
    </source>
</reference>
<evidence type="ECO:0000256" key="5">
    <source>
        <dbReference type="ARBA" id="ARBA00022771"/>
    </source>
</evidence>
<dbReference type="SUPFAM" id="SSF57850">
    <property type="entry name" value="RING/U-box"/>
    <property type="match status" value="1"/>
</dbReference>
<evidence type="ECO:0000256" key="7">
    <source>
        <dbReference type="ARBA" id="ARBA00022833"/>
    </source>
</evidence>
<feature type="region of interest" description="Disordered" evidence="8">
    <location>
        <begin position="498"/>
        <end position="520"/>
    </location>
</feature>
<dbReference type="GO" id="GO:0043161">
    <property type="term" value="P:proteasome-mediated ubiquitin-dependent protein catabolic process"/>
    <property type="evidence" value="ECO:0007669"/>
    <property type="project" value="TreeGrafter"/>
</dbReference>
<feature type="region of interest" description="Disordered" evidence="8">
    <location>
        <begin position="428"/>
        <end position="479"/>
    </location>
</feature>
<dbReference type="InterPro" id="IPR044066">
    <property type="entry name" value="TRIAD_supradom"/>
</dbReference>
<keyword evidence="4" id="KW-0677">Repeat</keyword>
<dbReference type="Gene3D" id="1.20.120.1750">
    <property type="match status" value="1"/>
</dbReference>
<evidence type="ECO:0000256" key="1">
    <source>
        <dbReference type="ARBA" id="ARBA00004906"/>
    </source>
</evidence>
<keyword evidence="6" id="KW-0833">Ubl conjugation pathway</keyword>
<dbReference type="GO" id="GO:0000151">
    <property type="term" value="C:ubiquitin ligase complex"/>
    <property type="evidence" value="ECO:0007669"/>
    <property type="project" value="TreeGrafter"/>
</dbReference>
<dbReference type="Gene3D" id="3.30.40.10">
    <property type="entry name" value="Zinc/RING finger domain, C3HC4 (zinc finger)"/>
    <property type="match status" value="1"/>
</dbReference>
<dbReference type="GO" id="GO:0008270">
    <property type="term" value="F:zinc ion binding"/>
    <property type="evidence" value="ECO:0007669"/>
    <property type="project" value="UniProtKB-KW"/>
</dbReference>
<evidence type="ECO:0000256" key="2">
    <source>
        <dbReference type="ARBA" id="ARBA00022679"/>
    </source>
</evidence>
<keyword evidence="7" id="KW-0862">Zinc</keyword>
<dbReference type="GO" id="GO:0043130">
    <property type="term" value="F:ubiquitin binding"/>
    <property type="evidence" value="ECO:0007669"/>
    <property type="project" value="TreeGrafter"/>
</dbReference>
<dbReference type="PROSITE" id="PS51873">
    <property type="entry name" value="TRIAD"/>
    <property type="match status" value="1"/>
</dbReference>
<evidence type="ECO:0000313" key="10">
    <source>
        <dbReference type="EMBL" id="KAE9963499.1"/>
    </source>
</evidence>
<proteinExistence type="predicted"/>
<dbReference type="EMBL" id="WNWQ01000830">
    <property type="protein sequence ID" value="KAE9963499.1"/>
    <property type="molecule type" value="Genomic_DNA"/>
</dbReference>
<dbReference type="CDD" id="cd20336">
    <property type="entry name" value="Rcat_RBR"/>
    <property type="match status" value="1"/>
</dbReference>
<dbReference type="Proteomes" id="UP000433883">
    <property type="component" value="Unassembled WGS sequence"/>
</dbReference>
<evidence type="ECO:0000313" key="11">
    <source>
        <dbReference type="Proteomes" id="UP000433883"/>
    </source>
</evidence>
<dbReference type="PANTHER" id="PTHR22770:SF13">
    <property type="entry name" value="RING-TYPE DOMAIN-CONTAINING PROTEIN"/>
    <property type="match status" value="1"/>
</dbReference>
<feature type="compositionally biased region" description="Acidic residues" evidence="8">
    <location>
        <begin position="498"/>
        <end position="509"/>
    </location>
</feature>
<evidence type="ECO:0000256" key="6">
    <source>
        <dbReference type="ARBA" id="ARBA00022786"/>
    </source>
</evidence>
<organism evidence="10 11">
    <name type="scientific">Venturia inaequalis</name>
    <name type="common">Apple scab fungus</name>
    <dbReference type="NCBI Taxonomy" id="5025"/>
    <lineage>
        <taxon>Eukaryota</taxon>
        <taxon>Fungi</taxon>
        <taxon>Dikarya</taxon>
        <taxon>Ascomycota</taxon>
        <taxon>Pezizomycotina</taxon>
        <taxon>Dothideomycetes</taxon>
        <taxon>Pleosporomycetidae</taxon>
        <taxon>Venturiales</taxon>
        <taxon>Venturiaceae</taxon>
        <taxon>Venturia</taxon>
    </lineage>
</organism>
<comment type="caution">
    <text evidence="10">The sequence shown here is derived from an EMBL/GenBank/DDBJ whole genome shotgun (WGS) entry which is preliminary data.</text>
</comment>
<name>A0A8H3U796_VENIN</name>
<dbReference type="GO" id="GO:0004842">
    <property type="term" value="F:ubiquitin-protein transferase activity"/>
    <property type="evidence" value="ECO:0007669"/>
    <property type="project" value="TreeGrafter"/>
</dbReference>
<sequence>MDREEQPVTTEIATPVETNETLAVDRGVHDQMDNTPAPNAIPGRESDEYGSDQEQEVELSPEEAELSALRMVEEVVEGQDALGQTEDSATAAGKNDAQAVADLNDLQFGTQECYICTDDVCHSNVLQLGCGDHWLCRDCIADPFEQAIQQESCYPPRCCDLTGPLEIEDFAHLLTISHPDLTARYNAKLQEYHMDKRFRRYCASDECNTFLSPESYERHEEYGITIADCPTCQLATCVFCTKIVSKAGSHECEPPVLKLNEDYSPEARFKYCPFCKCPGLLEDGCNHVTCECGESWCFICLRKWDGGYHHEECGQYNDPIYDSKGYDENGFHRDTGVDRQGFNRDGFNVAGFDREGNKVTDFARLERDRLHAPAPRPAGFLDLDEENFEETAMVMFISEREAGIVHETDNFEELLAIRFPGFRRVHHAHDDEEDEDEDEDDDNDGQVEDNDNHDEDEDGWADDLGQGNINNDEVDQAGGLANLGHAPAAMVVDTGVDEQDDEAGLDAEADSNQPQPPTATQIQCQHNWDLTNPGNICKACNWVCEDYAMVCTTCNVEACGECAQNFAGNVTLNWPGADIVGGVEGGDQNGDVDVVGGVEGADRW</sequence>
<feature type="domain" description="RING-type" evidence="9">
    <location>
        <begin position="109"/>
        <end position="317"/>
    </location>
</feature>
<protein>
    <recommendedName>
        <fullName evidence="9">RING-type domain-containing protein</fullName>
    </recommendedName>
</protein>
<evidence type="ECO:0000259" key="9">
    <source>
        <dbReference type="PROSITE" id="PS51873"/>
    </source>
</evidence>
<feature type="compositionally biased region" description="Polar residues" evidence="8">
    <location>
        <begin position="510"/>
        <end position="520"/>
    </location>
</feature>
<dbReference type="InterPro" id="IPR051628">
    <property type="entry name" value="LUBAC_E3_Ligases"/>
</dbReference>
<evidence type="ECO:0000256" key="4">
    <source>
        <dbReference type="ARBA" id="ARBA00022737"/>
    </source>
</evidence>
<feature type="compositionally biased region" description="Acidic residues" evidence="8">
    <location>
        <begin position="48"/>
        <end position="57"/>
    </location>
</feature>
<keyword evidence="3" id="KW-0479">Metal-binding</keyword>
<dbReference type="GO" id="GO:0097039">
    <property type="term" value="P:protein linear polyubiquitination"/>
    <property type="evidence" value="ECO:0007669"/>
    <property type="project" value="TreeGrafter"/>
</dbReference>
<dbReference type="PANTHER" id="PTHR22770">
    <property type="entry name" value="UBIQUITIN CONJUGATING ENZYME 7 INTERACTING PROTEIN-RELATED"/>
    <property type="match status" value="1"/>
</dbReference>
<keyword evidence="2" id="KW-0808">Transferase</keyword>
<gene>
    <name evidence="10" type="ORF">BLS_009236</name>
</gene>
<feature type="compositionally biased region" description="Acidic residues" evidence="8">
    <location>
        <begin position="431"/>
        <end position="461"/>
    </location>
</feature>
<accession>A0A8H3U796</accession>